<evidence type="ECO:0000256" key="5">
    <source>
        <dbReference type="PROSITE-ProRule" id="PRU00277"/>
    </source>
</evidence>
<evidence type="ECO:0000256" key="2">
    <source>
        <dbReference type="ARBA" id="ARBA00006577"/>
    </source>
</evidence>
<dbReference type="PANTHER" id="PTHR47861:SF2">
    <property type="entry name" value="LONG-TYPE PEPTIDYL-PROLYL CIS-TRANS ISOMERASE"/>
    <property type="match status" value="1"/>
</dbReference>
<dbReference type="HOGENOM" id="CLU_073526_0_0_2"/>
<evidence type="ECO:0000256" key="7">
    <source>
        <dbReference type="SAM" id="MobiDB-lite"/>
    </source>
</evidence>
<dbReference type="Pfam" id="PF22199">
    <property type="entry name" value="FKBP26_IF"/>
    <property type="match status" value="1"/>
</dbReference>
<dbReference type="PROSITE" id="PS50059">
    <property type="entry name" value="FKBP_PPIASE"/>
    <property type="match status" value="1"/>
</dbReference>
<dbReference type="InterPro" id="IPR046357">
    <property type="entry name" value="PPIase_dom_sf"/>
</dbReference>
<dbReference type="Proteomes" id="UP000034723">
    <property type="component" value="Chromosome"/>
</dbReference>
<reference evidence="9 10" key="1">
    <citation type="submission" date="2015-04" db="EMBL/GenBank/DDBJ databases">
        <title>The complete genome sequence of the hyperthermophilic, obligate iron-reducing archaeon Geoglobus ahangari strain 234T.</title>
        <authorList>
            <person name="Manzella M.P."/>
            <person name="Holmes D.E."/>
            <person name="Rocheleau J.M."/>
            <person name="Chung A."/>
            <person name="Reguera G."/>
            <person name="Kashefi K."/>
        </authorList>
    </citation>
    <scope>NUCLEOTIDE SEQUENCE [LARGE SCALE GENOMIC DNA]</scope>
    <source>
        <strain evidence="9 10">234</strain>
    </source>
</reference>
<comment type="similarity">
    <text evidence="2 6">Belongs to the FKBP-type PPIase family.</text>
</comment>
<dbReference type="Gene3D" id="3.10.50.40">
    <property type="match status" value="1"/>
</dbReference>
<dbReference type="FunCoup" id="A0A0F7IG50">
    <property type="interactions" value="12"/>
</dbReference>
<evidence type="ECO:0000256" key="4">
    <source>
        <dbReference type="ARBA" id="ARBA00023235"/>
    </source>
</evidence>
<accession>A0A0F7IG50</accession>
<dbReference type="GO" id="GO:0003755">
    <property type="term" value="F:peptidyl-prolyl cis-trans isomerase activity"/>
    <property type="evidence" value="ECO:0007669"/>
    <property type="project" value="UniProtKB-UniRule"/>
</dbReference>
<dbReference type="SUPFAM" id="SSF54534">
    <property type="entry name" value="FKBP-like"/>
    <property type="match status" value="1"/>
</dbReference>
<dbReference type="PANTHER" id="PTHR47861">
    <property type="entry name" value="FKBP-TYPE PEPTIDYL-PROLYL CIS-TRANS ISOMERASE SLYD"/>
    <property type="match status" value="1"/>
</dbReference>
<dbReference type="PATRIC" id="fig|113653.22.peg.480"/>
<gene>
    <name evidence="9" type="ORF">GAH_00479</name>
</gene>
<organism evidence="9 10">
    <name type="scientific">Geoglobus ahangari</name>
    <dbReference type="NCBI Taxonomy" id="113653"/>
    <lineage>
        <taxon>Archaea</taxon>
        <taxon>Methanobacteriati</taxon>
        <taxon>Methanobacteriota</taxon>
        <taxon>Archaeoglobi</taxon>
        <taxon>Archaeoglobales</taxon>
        <taxon>Archaeoglobaceae</taxon>
        <taxon>Geoglobus</taxon>
    </lineage>
</organism>
<keyword evidence="10" id="KW-1185">Reference proteome</keyword>
<dbReference type="STRING" id="113653.GAH_00479"/>
<dbReference type="InterPro" id="IPR054016">
    <property type="entry name" value="FKBP26_IF"/>
</dbReference>
<feature type="region of interest" description="Disordered" evidence="7">
    <location>
        <begin position="217"/>
        <end position="247"/>
    </location>
</feature>
<comment type="catalytic activity">
    <reaction evidence="1 5 6">
        <text>[protein]-peptidylproline (omega=180) = [protein]-peptidylproline (omega=0)</text>
        <dbReference type="Rhea" id="RHEA:16237"/>
        <dbReference type="Rhea" id="RHEA-COMP:10747"/>
        <dbReference type="Rhea" id="RHEA-COMP:10748"/>
        <dbReference type="ChEBI" id="CHEBI:83833"/>
        <dbReference type="ChEBI" id="CHEBI:83834"/>
        <dbReference type="EC" id="5.2.1.8"/>
    </reaction>
</comment>
<keyword evidence="4 5" id="KW-0413">Isomerase</keyword>
<dbReference type="EMBL" id="CP011267">
    <property type="protein sequence ID" value="AKG92172.1"/>
    <property type="molecule type" value="Genomic_DNA"/>
</dbReference>
<dbReference type="EC" id="5.2.1.8" evidence="6"/>
<dbReference type="Pfam" id="PF18046">
    <property type="entry name" value="FKBP26_C"/>
    <property type="match status" value="1"/>
</dbReference>
<dbReference type="AlphaFoldDB" id="A0A0F7IG50"/>
<evidence type="ECO:0000256" key="3">
    <source>
        <dbReference type="ARBA" id="ARBA00023110"/>
    </source>
</evidence>
<dbReference type="Pfam" id="PF00254">
    <property type="entry name" value="FKBP_C"/>
    <property type="match status" value="1"/>
</dbReference>
<protein>
    <recommendedName>
        <fullName evidence="6">Peptidyl-prolyl cis-trans isomerase</fullName>
        <ecNumber evidence="6">5.2.1.8</ecNumber>
    </recommendedName>
</protein>
<dbReference type="Gene3D" id="3.30.70.2210">
    <property type="match status" value="1"/>
</dbReference>
<name>A0A0F7IG50_9EURY</name>
<dbReference type="InParanoid" id="A0A0F7IG50"/>
<evidence type="ECO:0000256" key="1">
    <source>
        <dbReference type="ARBA" id="ARBA00000971"/>
    </source>
</evidence>
<dbReference type="KEGG" id="gah:GAH_00479"/>
<dbReference type="InterPro" id="IPR048261">
    <property type="entry name" value="SlpA/SlyD-like_ins_sf"/>
</dbReference>
<evidence type="ECO:0000313" key="9">
    <source>
        <dbReference type="EMBL" id="AKG92172.1"/>
    </source>
</evidence>
<evidence type="ECO:0000313" key="10">
    <source>
        <dbReference type="Proteomes" id="UP000034723"/>
    </source>
</evidence>
<evidence type="ECO:0000259" key="8">
    <source>
        <dbReference type="PROSITE" id="PS50059"/>
    </source>
</evidence>
<feature type="domain" description="PPIase FKBP-type" evidence="8">
    <location>
        <begin position="5"/>
        <end position="83"/>
    </location>
</feature>
<keyword evidence="3 5" id="KW-0697">Rotamase</keyword>
<sequence>MIKKGDFVKISYTAKLEDGTVIDSTDESVAREHGVYEEGARYGDIVVVVGEGHVLKGLDEDLEGKEVGYKGTVEVPPEKAFGEYDPDNKEVVSITKFSERPVPGQRVRIGEKTGIVEKVIGRRAIVDFNHPLAGKKIIFEYEIKELIDKPEEKVKYLFLIYTGRELVPEIEDGRVVVEVPRDATFNQYFLLGKFTVVDQIFKHLPEVKEVVFTEKFERPEEKQETEAKEESSEGKEEAQKETEAKEE</sequence>
<evidence type="ECO:0000256" key="6">
    <source>
        <dbReference type="RuleBase" id="RU003915"/>
    </source>
</evidence>
<proteinExistence type="inferred from homology"/>
<dbReference type="InterPro" id="IPR040825">
    <property type="entry name" value="FKBP26_C"/>
</dbReference>
<dbReference type="Gene3D" id="2.40.10.330">
    <property type="match status" value="1"/>
</dbReference>
<dbReference type="InterPro" id="IPR001179">
    <property type="entry name" value="PPIase_FKBP_dom"/>
</dbReference>